<evidence type="ECO:0000256" key="4">
    <source>
        <dbReference type="ARBA" id="ARBA00023163"/>
    </source>
</evidence>
<dbReference type="EMBL" id="VCKW01000003">
    <property type="protein sequence ID" value="TMR07237.1"/>
    <property type="molecule type" value="Genomic_DNA"/>
</dbReference>
<dbReference type="PROSITE" id="PS51755">
    <property type="entry name" value="OMPR_PHOB"/>
    <property type="match status" value="1"/>
</dbReference>
<dbReference type="Gene3D" id="1.25.40.10">
    <property type="entry name" value="Tetratricopeptide repeat domain"/>
    <property type="match status" value="1"/>
</dbReference>
<dbReference type="SUPFAM" id="SSF48452">
    <property type="entry name" value="TPR-like"/>
    <property type="match status" value="1"/>
</dbReference>
<dbReference type="PANTHER" id="PTHR35807">
    <property type="entry name" value="TRANSCRIPTIONAL REGULATOR REDD-RELATED"/>
    <property type="match status" value="1"/>
</dbReference>
<dbReference type="InterPro" id="IPR036388">
    <property type="entry name" value="WH-like_DNA-bd_sf"/>
</dbReference>
<sequence length="270" mass="30796">MLFLMLGGLEIRGAEKRVALTAPKQRAILAALLLDANHGVSISRLVRFVWDDRPPATAQTTIQSYIYRLRQVLRPLAVEIRTSNDCYALEVRPEEIDLWHFRQRAAEAHANAARGRLDESVPRFRKALALWRGRALSSVPGELVRQEARLLEAERIAAYEELFYAEIRLGNHRQIIPELQKVVSADPFHESLRALLMLSLYSSGRQAEALQQFAQARQRLRDDLGIEPGQELQELHRSVLEQQAPEEIIASRFGAWHAAAHDRHQAPLMR</sequence>
<dbReference type="SUPFAM" id="SSF46894">
    <property type="entry name" value="C-terminal effector domain of the bipartite response regulators"/>
    <property type="match status" value="1"/>
</dbReference>
<dbReference type="PANTHER" id="PTHR35807:SF1">
    <property type="entry name" value="TRANSCRIPTIONAL REGULATOR REDD"/>
    <property type="match status" value="1"/>
</dbReference>
<name>A0A5C4JK49_9ACTN</name>
<dbReference type="Proteomes" id="UP000309174">
    <property type="component" value="Unassembled WGS sequence"/>
</dbReference>
<dbReference type="OrthoDB" id="4054020at2"/>
<evidence type="ECO:0000256" key="1">
    <source>
        <dbReference type="ARBA" id="ARBA00005820"/>
    </source>
</evidence>
<keyword evidence="3 5" id="KW-0238">DNA-binding</keyword>
<dbReference type="InterPro" id="IPR001867">
    <property type="entry name" value="OmpR/PhoB-type_DNA-bd"/>
</dbReference>
<dbReference type="AlphaFoldDB" id="A0A5C4JK49"/>
<dbReference type="SMART" id="SM00862">
    <property type="entry name" value="Trans_reg_C"/>
    <property type="match status" value="1"/>
</dbReference>
<dbReference type="GO" id="GO:0003677">
    <property type="term" value="F:DNA binding"/>
    <property type="evidence" value="ECO:0007669"/>
    <property type="project" value="UniProtKB-UniRule"/>
</dbReference>
<dbReference type="Pfam" id="PF03704">
    <property type="entry name" value="BTAD"/>
    <property type="match status" value="1"/>
</dbReference>
<dbReference type="GO" id="GO:0006355">
    <property type="term" value="P:regulation of DNA-templated transcription"/>
    <property type="evidence" value="ECO:0007669"/>
    <property type="project" value="InterPro"/>
</dbReference>
<keyword evidence="2" id="KW-0805">Transcription regulation</keyword>
<accession>A0A5C4JK49</accession>
<reference evidence="7 8" key="1">
    <citation type="submission" date="2019-05" db="EMBL/GenBank/DDBJ databases">
        <title>Draft genome sequence of Actinomadura sp. 14C53.</title>
        <authorList>
            <person name="Saricaoglu S."/>
            <person name="Isik K."/>
        </authorList>
    </citation>
    <scope>NUCLEOTIDE SEQUENCE [LARGE SCALE GENOMIC DNA]</scope>
    <source>
        <strain evidence="7 8">14C53</strain>
    </source>
</reference>
<evidence type="ECO:0000313" key="8">
    <source>
        <dbReference type="Proteomes" id="UP000309174"/>
    </source>
</evidence>
<gene>
    <name evidence="7" type="ORF">ETD83_01155</name>
</gene>
<keyword evidence="4" id="KW-0804">Transcription</keyword>
<dbReference type="CDD" id="cd15831">
    <property type="entry name" value="BTAD"/>
    <property type="match status" value="1"/>
</dbReference>
<comment type="caution">
    <text evidence="7">The sequence shown here is derived from an EMBL/GenBank/DDBJ whole genome shotgun (WGS) entry which is preliminary data.</text>
</comment>
<dbReference type="InterPro" id="IPR051677">
    <property type="entry name" value="AfsR-DnrI-RedD_regulator"/>
</dbReference>
<evidence type="ECO:0000256" key="5">
    <source>
        <dbReference type="PROSITE-ProRule" id="PRU01091"/>
    </source>
</evidence>
<dbReference type="Pfam" id="PF00486">
    <property type="entry name" value="Trans_reg_C"/>
    <property type="match status" value="1"/>
</dbReference>
<feature type="DNA-binding region" description="OmpR/PhoB-type" evidence="5">
    <location>
        <begin position="1"/>
        <end position="91"/>
    </location>
</feature>
<dbReference type="Gene3D" id="1.10.10.10">
    <property type="entry name" value="Winged helix-like DNA-binding domain superfamily/Winged helix DNA-binding domain"/>
    <property type="match status" value="1"/>
</dbReference>
<organism evidence="7 8">
    <name type="scientific">Actinomadura soli</name>
    <dbReference type="NCBI Taxonomy" id="2508997"/>
    <lineage>
        <taxon>Bacteria</taxon>
        <taxon>Bacillati</taxon>
        <taxon>Actinomycetota</taxon>
        <taxon>Actinomycetes</taxon>
        <taxon>Streptosporangiales</taxon>
        <taxon>Thermomonosporaceae</taxon>
        <taxon>Actinomadura</taxon>
    </lineage>
</organism>
<proteinExistence type="inferred from homology"/>
<evidence type="ECO:0000313" key="7">
    <source>
        <dbReference type="EMBL" id="TMR07237.1"/>
    </source>
</evidence>
<dbReference type="GO" id="GO:0000160">
    <property type="term" value="P:phosphorelay signal transduction system"/>
    <property type="evidence" value="ECO:0007669"/>
    <property type="project" value="InterPro"/>
</dbReference>
<dbReference type="SMART" id="SM01043">
    <property type="entry name" value="BTAD"/>
    <property type="match status" value="1"/>
</dbReference>
<dbReference type="InterPro" id="IPR005158">
    <property type="entry name" value="BTAD"/>
</dbReference>
<comment type="similarity">
    <text evidence="1">Belongs to the AfsR/DnrI/RedD regulatory family.</text>
</comment>
<protein>
    <submittedName>
        <fullName evidence="7">AfsR/SARP family transcriptional regulator</fullName>
    </submittedName>
</protein>
<evidence type="ECO:0000259" key="6">
    <source>
        <dbReference type="PROSITE" id="PS51755"/>
    </source>
</evidence>
<evidence type="ECO:0000256" key="2">
    <source>
        <dbReference type="ARBA" id="ARBA00023015"/>
    </source>
</evidence>
<feature type="domain" description="OmpR/PhoB-type" evidence="6">
    <location>
        <begin position="1"/>
        <end position="91"/>
    </location>
</feature>
<evidence type="ECO:0000256" key="3">
    <source>
        <dbReference type="ARBA" id="ARBA00023125"/>
    </source>
</evidence>
<dbReference type="InterPro" id="IPR011990">
    <property type="entry name" value="TPR-like_helical_dom_sf"/>
</dbReference>
<dbReference type="InterPro" id="IPR016032">
    <property type="entry name" value="Sig_transdc_resp-reg_C-effctor"/>
</dbReference>
<keyword evidence="8" id="KW-1185">Reference proteome</keyword>